<evidence type="ECO:0000313" key="8">
    <source>
        <dbReference type="EMBL" id="KAF7135621.1"/>
    </source>
</evidence>
<evidence type="ECO:0000313" key="9">
    <source>
        <dbReference type="Proteomes" id="UP000626092"/>
    </source>
</evidence>
<name>A0A834LE36_RHOSS</name>
<dbReference type="AlphaFoldDB" id="A0A834LE36"/>
<feature type="region of interest" description="Disordered" evidence="6">
    <location>
        <begin position="161"/>
        <end position="221"/>
    </location>
</feature>
<keyword evidence="3" id="KW-0238">DNA-binding</keyword>
<dbReference type="OrthoDB" id="10385636at2759"/>
<feature type="region of interest" description="Disordered" evidence="6">
    <location>
        <begin position="1"/>
        <end position="47"/>
    </location>
</feature>
<dbReference type="PANTHER" id="PTHR31140">
    <property type="entry name" value="B3 DOMAIN-CONTAINING TRANSCRIPTION FACTOR ABI3"/>
    <property type="match status" value="1"/>
</dbReference>
<evidence type="ECO:0000256" key="1">
    <source>
        <dbReference type="ARBA" id="ARBA00004123"/>
    </source>
</evidence>
<reference evidence="8" key="1">
    <citation type="submission" date="2019-11" db="EMBL/GenBank/DDBJ databases">
        <authorList>
            <person name="Liu Y."/>
            <person name="Hou J."/>
            <person name="Li T.-Q."/>
            <person name="Guan C.-H."/>
            <person name="Wu X."/>
            <person name="Wu H.-Z."/>
            <person name="Ling F."/>
            <person name="Zhang R."/>
            <person name="Shi X.-G."/>
            <person name="Ren J.-P."/>
            <person name="Chen E.-F."/>
            <person name="Sun J.-M."/>
        </authorList>
    </citation>
    <scope>NUCLEOTIDE SEQUENCE</scope>
    <source>
        <strain evidence="8">Adult_tree_wgs_1</strain>
        <tissue evidence="8">Leaves</tissue>
    </source>
</reference>
<dbReference type="GO" id="GO:0003700">
    <property type="term" value="F:DNA-binding transcription factor activity"/>
    <property type="evidence" value="ECO:0007669"/>
    <property type="project" value="InterPro"/>
</dbReference>
<evidence type="ECO:0000259" key="7">
    <source>
        <dbReference type="PROSITE" id="PS50863"/>
    </source>
</evidence>
<evidence type="ECO:0000256" key="5">
    <source>
        <dbReference type="ARBA" id="ARBA00023242"/>
    </source>
</evidence>
<evidence type="ECO:0000256" key="2">
    <source>
        <dbReference type="ARBA" id="ARBA00023015"/>
    </source>
</evidence>
<dbReference type="SUPFAM" id="SSF101936">
    <property type="entry name" value="DNA-binding pseudobarrel domain"/>
    <property type="match status" value="1"/>
</dbReference>
<proteinExistence type="predicted"/>
<protein>
    <recommendedName>
        <fullName evidence="7">TF-B3 domain-containing protein</fullName>
    </recommendedName>
</protein>
<dbReference type="GO" id="GO:0005634">
    <property type="term" value="C:nucleus"/>
    <property type="evidence" value="ECO:0007669"/>
    <property type="project" value="UniProtKB-SubCell"/>
</dbReference>
<keyword evidence="2" id="KW-0805">Transcription regulation</keyword>
<comment type="subcellular location">
    <subcellularLocation>
        <location evidence="1">Nucleus</location>
    </subcellularLocation>
</comment>
<dbReference type="PANTHER" id="PTHR31140:SF139">
    <property type="entry name" value="B3 DOMAIN-CONTAINING PROTEIN OS02G0455900-RELATED"/>
    <property type="match status" value="1"/>
</dbReference>
<dbReference type="Pfam" id="PF02362">
    <property type="entry name" value="B3"/>
    <property type="match status" value="1"/>
</dbReference>
<dbReference type="EMBL" id="WJXA01000008">
    <property type="protein sequence ID" value="KAF7135621.1"/>
    <property type="molecule type" value="Genomic_DNA"/>
</dbReference>
<keyword evidence="4" id="KW-0804">Transcription</keyword>
<feature type="compositionally biased region" description="Basic and acidic residues" evidence="6">
    <location>
        <begin position="1"/>
        <end position="11"/>
    </location>
</feature>
<dbReference type="Gene3D" id="2.40.330.10">
    <property type="entry name" value="DNA-binding pseudobarrel domain"/>
    <property type="match status" value="1"/>
</dbReference>
<gene>
    <name evidence="8" type="ORF">RHSIM_Rhsim08G0170000</name>
</gene>
<feature type="domain" description="TF-B3" evidence="7">
    <location>
        <begin position="49"/>
        <end position="155"/>
    </location>
</feature>
<dbReference type="Proteomes" id="UP000626092">
    <property type="component" value="Unassembled WGS sequence"/>
</dbReference>
<dbReference type="PROSITE" id="PS50863">
    <property type="entry name" value="B3"/>
    <property type="match status" value="1"/>
</dbReference>
<keyword evidence="9" id="KW-1185">Reference proteome</keyword>
<evidence type="ECO:0000256" key="3">
    <source>
        <dbReference type="ARBA" id="ARBA00023125"/>
    </source>
</evidence>
<sequence length="221" mass="23908">MQFSKHMDPGKKTTSSGSGSGRGKRPLITSDMAKPSSRVENPNPENSAFFRKELTDSDVWNGYIQIPGKVAEQHFLGGSPNKSYKEKVLKIRDPRDKTWKMELWKFVKYYRITSSSWREFYTENGLEAEDEILFFKYTPHQTSDGINCYFVRFNKRIAAPASGGGTQGGGGESTRKAASEQMKKGSTGSGKTAAGGSGSKAKAGKGLPGSGKTAAGGSGKK</sequence>
<organism evidence="8 9">
    <name type="scientific">Rhododendron simsii</name>
    <name type="common">Sims's rhododendron</name>
    <dbReference type="NCBI Taxonomy" id="118357"/>
    <lineage>
        <taxon>Eukaryota</taxon>
        <taxon>Viridiplantae</taxon>
        <taxon>Streptophyta</taxon>
        <taxon>Embryophyta</taxon>
        <taxon>Tracheophyta</taxon>
        <taxon>Spermatophyta</taxon>
        <taxon>Magnoliopsida</taxon>
        <taxon>eudicotyledons</taxon>
        <taxon>Gunneridae</taxon>
        <taxon>Pentapetalae</taxon>
        <taxon>asterids</taxon>
        <taxon>Ericales</taxon>
        <taxon>Ericaceae</taxon>
        <taxon>Ericoideae</taxon>
        <taxon>Rhodoreae</taxon>
        <taxon>Rhododendron</taxon>
    </lineage>
</organism>
<comment type="caution">
    <text evidence="8">The sequence shown here is derived from an EMBL/GenBank/DDBJ whole genome shotgun (WGS) entry which is preliminary data.</text>
</comment>
<feature type="compositionally biased region" description="Basic and acidic residues" evidence="6">
    <location>
        <begin position="173"/>
        <end position="183"/>
    </location>
</feature>
<evidence type="ECO:0000256" key="4">
    <source>
        <dbReference type="ARBA" id="ARBA00023163"/>
    </source>
</evidence>
<dbReference type="InterPro" id="IPR003340">
    <property type="entry name" value="B3_DNA-bd"/>
</dbReference>
<feature type="compositionally biased region" description="Gly residues" evidence="6">
    <location>
        <begin position="162"/>
        <end position="172"/>
    </location>
</feature>
<dbReference type="GO" id="GO:0003677">
    <property type="term" value="F:DNA binding"/>
    <property type="evidence" value="ECO:0007669"/>
    <property type="project" value="UniProtKB-KW"/>
</dbReference>
<dbReference type="InterPro" id="IPR044800">
    <property type="entry name" value="LEC2-like"/>
</dbReference>
<dbReference type="CDD" id="cd10017">
    <property type="entry name" value="B3_DNA"/>
    <property type="match status" value="1"/>
</dbReference>
<feature type="compositionally biased region" description="Gly residues" evidence="6">
    <location>
        <begin position="206"/>
        <end position="221"/>
    </location>
</feature>
<keyword evidence="5" id="KW-0539">Nucleus</keyword>
<evidence type="ECO:0000256" key="6">
    <source>
        <dbReference type="SAM" id="MobiDB-lite"/>
    </source>
</evidence>
<accession>A0A834LE36</accession>
<dbReference type="InterPro" id="IPR015300">
    <property type="entry name" value="DNA-bd_pseudobarrel_sf"/>
</dbReference>